<evidence type="ECO:0000313" key="1">
    <source>
        <dbReference type="EMBL" id="ASR83621.1"/>
    </source>
</evidence>
<keyword evidence="2" id="KW-1185">Reference proteome</keyword>
<dbReference type="EMBL" id="MF140418">
    <property type="protein sequence ID" value="ASR83621.1"/>
    <property type="molecule type" value="Genomic_DNA"/>
</dbReference>
<accession>A0A222ZHF0</accession>
<gene>
    <name evidence="1" type="primary">37</name>
    <name evidence="1" type="ORF">SEA_LISARA_37</name>
</gene>
<dbReference type="KEGG" id="vg:65071553"/>
<name>A0A222ZHF0_9CAUD</name>
<reference evidence="2" key="1">
    <citation type="submission" date="2017-05" db="EMBL/GenBank/DDBJ databases">
        <authorList>
            <person name="Francomacaro L."/>
            <person name="Bidlack C."/>
            <person name="Gutkin P."/>
            <person name="McAuley E."/>
            <person name="Pizzorno M."/>
            <person name="Stowe E."/>
            <person name="Krukonis G."/>
            <person name="Stoner T.H."/>
            <person name="Garlena R.A."/>
            <person name="Russell D.A."/>
            <person name="Pope W.H."/>
            <person name="Jacobs-Sera D."/>
            <person name="Hatfull G.F."/>
        </authorList>
    </citation>
    <scope>NUCLEOTIDE SEQUENCE [LARGE SCALE GENOMIC DNA]</scope>
</reference>
<dbReference type="RefSeq" id="YP_010082550.1">
    <property type="nucleotide sequence ID" value="NC_055032.1"/>
</dbReference>
<organism evidence="1 2">
    <name type="scientific">Arthrobacter phage LiSara</name>
    <dbReference type="NCBI Taxonomy" id="2015860"/>
    <lineage>
        <taxon>Viruses</taxon>
        <taxon>Duplodnaviria</taxon>
        <taxon>Heunggongvirae</taxon>
        <taxon>Uroviricota</taxon>
        <taxon>Caudoviricetes</taxon>
        <taxon>Laroyevirus</taxon>
        <taxon>Laroyevirus lisara</taxon>
    </lineage>
</organism>
<proteinExistence type="predicted"/>
<protein>
    <submittedName>
        <fullName evidence="1">Uncharacterized protein</fullName>
    </submittedName>
</protein>
<sequence>MPLSNATIESRGNGHGTITLDGADVSHLVGKVEFTSQPGKVDTLILHTHIAAKIEAKGVKVVLDEQTRNWLAALGWTPPVEGECPTTPHDCGDGEDLDLMAIALKIQAAVEASDPNEAELNGRTAIGLLRLAVDEADAHIVKVSENSKAAILSRFAENLKSLHSMQLHARA</sequence>
<dbReference type="GeneID" id="65071553"/>
<dbReference type="Proteomes" id="UP000224168">
    <property type="component" value="Segment"/>
</dbReference>
<evidence type="ECO:0000313" key="2">
    <source>
        <dbReference type="Proteomes" id="UP000224168"/>
    </source>
</evidence>